<dbReference type="SUPFAM" id="SSF46955">
    <property type="entry name" value="Putative DNA-binding domain"/>
    <property type="match status" value="1"/>
</dbReference>
<dbReference type="EMBL" id="ACGC01000014">
    <property type="protein sequence ID" value="EEI83541.1"/>
    <property type="molecule type" value="Genomic_DNA"/>
</dbReference>
<accession>C2CG13</accession>
<gene>
    <name evidence="1" type="ORF">HMPREF0077_0423</name>
</gene>
<dbReference type="Proteomes" id="UP000003744">
    <property type="component" value="Unassembled WGS sequence"/>
</dbReference>
<sequence length="65" mass="7921">MKVSIAERDFLNKTEMAAWLDMSVNTLDKMVEEGLPIYRWSRKVYFLKDDVKEFFRKNYMHVNEI</sequence>
<reference evidence="1 2" key="1">
    <citation type="submission" date="2009-01" db="EMBL/GenBank/DDBJ databases">
        <authorList>
            <person name="Qin X."/>
            <person name="Bachman B."/>
            <person name="Battles P."/>
            <person name="Bell A."/>
            <person name="Bess C."/>
            <person name="Bickham C."/>
            <person name="Chaboub L."/>
            <person name="Chen D."/>
            <person name="Coyle M."/>
            <person name="Deiros D.R."/>
            <person name="Dinh H."/>
            <person name="Forbes L."/>
            <person name="Fowler G."/>
            <person name="Francisco L."/>
            <person name="Fu Q."/>
            <person name="Gubbala S."/>
            <person name="Hale W."/>
            <person name="Han Y."/>
            <person name="Hemphill L."/>
            <person name="Highlander S.K."/>
            <person name="Hirani K."/>
            <person name="Hogues M."/>
            <person name="Jackson L."/>
            <person name="Jakkamsetti A."/>
            <person name="Javaid M."/>
            <person name="Jiang H."/>
            <person name="Korchina V."/>
            <person name="Kovar C."/>
            <person name="Lara F."/>
            <person name="Lee S."/>
            <person name="Mata R."/>
            <person name="Mathew T."/>
            <person name="Moen C."/>
            <person name="Morales K."/>
            <person name="Munidasa M."/>
            <person name="Nazareth L."/>
            <person name="Ngo R."/>
            <person name="Nguyen L."/>
            <person name="Okwuonu G."/>
            <person name="Ongeri F."/>
            <person name="Patil S."/>
            <person name="Petrosino J."/>
            <person name="Pham C."/>
            <person name="Pham P."/>
            <person name="Pu L.-L."/>
            <person name="Puazo M."/>
            <person name="Raj R."/>
            <person name="Reid J."/>
            <person name="Rouhana J."/>
            <person name="Saada N."/>
            <person name="Shang Y."/>
            <person name="Simmons D."/>
            <person name="Thornton R."/>
            <person name="Warren J."/>
            <person name="Weissenberger G."/>
            <person name="Zhang J."/>
            <person name="Zhang L."/>
            <person name="Zhou C."/>
            <person name="Zhu D."/>
            <person name="Muzny D."/>
            <person name="Worley K."/>
            <person name="Gibbs R."/>
        </authorList>
    </citation>
    <scope>NUCLEOTIDE SEQUENCE [LARGE SCALE GENOMIC DNA]</scope>
    <source>
        <strain evidence="1 2">ATCC 35098</strain>
    </source>
</reference>
<evidence type="ECO:0000313" key="1">
    <source>
        <dbReference type="EMBL" id="EEI83541.1"/>
    </source>
</evidence>
<proteinExistence type="predicted"/>
<dbReference type="InterPro" id="IPR036388">
    <property type="entry name" value="WH-like_DNA-bd_sf"/>
</dbReference>
<comment type="caution">
    <text evidence="1">The sequence shown here is derived from an EMBL/GenBank/DDBJ whole genome shotgun (WGS) entry which is preliminary data.</text>
</comment>
<dbReference type="InterPro" id="IPR009061">
    <property type="entry name" value="DNA-bd_dom_put_sf"/>
</dbReference>
<dbReference type="AlphaFoldDB" id="C2CG13"/>
<evidence type="ECO:0000313" key="2">
    <source>
        <dbReference type="Proteomes" id="UP000003744"/>
    </source>
</evidence>
<organism evidence="1 2">
    <name type="scientific">Anaerococcus tetradius ATCC 35098</name>
    <dbReference type="NCBI Taxonomy" id="525255"/>
    <lineage>
        <taxon>Bacteria</taxon>
        <taxon>Bacillati</taxon>
        <taxon>Bacillota</taxon>
        <taxon>Tissierellia</taxon>
        <taxon>Tissierellales</taxon>
        <taxon>Peptoniphilaceae</taxon>
        <taxon>Anaerococcus</taxon>
    </lineage>
</organism>
<dbReference type="RefSeq" id="WP_004836135.1">
    <property type="nucleotide sequence ID" value="NZ_GG666295.1"/>
</dbReference>
<dbReference type="Gene3D" id="1.10.10.10">
    <property type="entry name" value="Winged helix-like DNA-binding domain superfamily/Winged helix DNA-binding domain"/>
    <property type="match status" value="1"/>
</dbReference>
<dbReference type="eggNOG" id="ENOG50329XQ">
    <property type="taxonomic scope" value="Bacteria"/>
</dbReference>
<dbReference type="HOGENOM" id="CLU_2840109_0_0_9"/>
<protein>
    <recommendedName>
        <fullName evidence="3">Helix-turn-helix domain-containing protein</fullName>
    </recommendedName>
</protein>
<name>C2CG13_9FIRM</name>
<evidence type="ECO:0008006" key="3">
    <source>
        <dbReference type="Google" id="ProtNLM"/>
    </source>
</evidence>